<protein>
    <submittedName>
        <fullName evidence="1">Uncharacterized protein</fullName>
    </submittedName>
</protein>
<dbReference type="AlphaFoldDB" id="A0A537K9W8"/>
<sequence>MIVSVHAQAAPSEACHNAELRIPRPAPGSIGGREFARHVGDLEGSARDAEVRRELLAGNLPEHLRHLAPVTLEARGRDGAPLAVTFCVMRDYLAVGSDSDSLIVPMGLPTALVVAAEFDSVLPTRRLVDAIYEAADLKLAPQPLPASEEMRSTSYLVRHDTLIAEQRALRVAPEDALTAGHKKDLVLSDRLLSIPGRVAIYGWHWAAHHPIQPLSTVHGAQYADYSHGVRLVSRIIYVNGAAREFIDALRDPAVTLLLGGDGARIGRKLQGDLVSVLQQRNPR</sequence>
<dbReference type="EMBL" id="VBAK01000065">
    <property type="protein sequence ID" value="TMI92316.1"/>
    <property type="molecule type" value="Genomic_DNA"/>
</dbReference>
<gene>
    <name evidence="1" type="ORF">E6H00_02900</name>
</gene>
<name>A0A537K9W8_9BACT</name>
<accession>A0A537K9W8</accession>
<evidence type="ECO:0000313" key="1">
    <source>
        <dbReference type="EMBL" id="TMI92316.1"/>
    </source>
</evidence>
<organism evidence="1 2">
    <name type="scientific">Candidatus Segetimicrobium genomatis</name>
    <dbReference type="NCBI Taxonomy" id="2569760"/>
    <lineage>
        <taxon>Bacteria</taxon>
        <taxon>Bacillati</taxon>
        <taxon>Candidatus Sysuimicrobiota</taxon>
        <taxon>Candidatus Sysuimicrobiia</taxon>
        <taxon>Candidatus Sysuimicrobiales</taxon>
        <taxon>Candidatus Segetimicrobiaceae</taxon>
        <taxon>Candidatus Segetimicrobium</taxon>
    </lineage>
</organism>
<dbReference type="Proteomes" id="UP000318509">
    <property type="component" value="Unassembled WGS sequence"/>
</dbReference>
<comment type="caution">
    <text evidence="1">The sequence shown here is derived from an EMBL/GenBank/DDBJ whole genome shotgun (WGS) entry which is preliminary data.</text>
</comment>
<reference evidence="1 2" key="1">
    <citation type="journal article" date="2019" name="Nat. Microbiol.">
        <title>Mediterranean grassland soil C-N compound turnover is dependent on rainfall and depth, and is mediated by genomically divergent microorganisms.</title>
        <authorList>
            <person name="Diamond S."/>
            <person name="Andeer P.F."/>
            <person name="Li Z."/>
            <person name="Crits-Christoph A."/>
            <person name="Burstein D."/>
            <person name="Anantharaman K."/>
            <person name="Lane K.R."/>
            <person name="Thomas B.C."/>
            <person name="Pan C."/>
            <person name="Northen T.R."/>
            <person name="Banfield J.F."/>
        </authorList>
    </citation>
    <scope>NUCLEOTIDE SEQUENCE [LARGE SCALE GENOMIC DNA]</scope>
    <source>
        <strain evidence="1">NP_3</strain>
    </source>
</reference>
<proteinExistence type="predicted"/>
<evidence type="ECO:0000313" key="2">
    <source>
        <dbReference type="Proteomes" id="UP000318509"/>
    </source>
</evidence>